<dbReference type="GO" id="GO:0015288">
    <property type="term" value="F:porin activity"/>
    <property type="evidence" value="ECO:0007669"/>
    <property type="project" value="TreeGrafter"/>
</dbReference>
<organism evidence="8 9">
    <name type="scientific">Holospora undulata HU1</name>
    <dbReference type="NCBI Taxonomy" id="1321371"/>
    <lineage>
        <taxon>Bacteria</taxon>
        <taxon>Pseudomonadati</taxon>
        <taxon>Pseudomonadota</taxon>
        <taxon>Alphaproteobacteria</taxon>
        <taxon>Holosporales</taxon>
        <taxon>Holosporaceae</taxon>
        <taxon>Holospora</taxon>
    </lineage>
</organism>
<evidence type="ECO:0000256" key="4">
    <source>
        <dbReference type="ARBA" id="ARBA00022452"/>
    </source>
</evidence>
<sequence length="659" mass="73292">MIFNKLKYSSAKFWSEFFFLGCLFCENVYALENLKKNDIPNVSYLKENLLFGDASSVKNLSSGTFSSNYSSFPGLNLETKDFSQEQGLRFPQDPPYSIGPEEPMRNGGLRAQLLALAKNRKVSASLMAELENSFGKDLPEELRVLLKDPTFSALLPDVRPSCSFVNPKKTAAPIKITKDSALRPVGSLTDALSAAYYFNPELEAARKKINLAVNALAKAFSAIRPGIYLNLGHNQLGSFQNQRGNNPIARDSDGLPVTDLKNRQRTWENQATISAKQTLFSGGGILANIMKAKADFFASCWSYIATEQNVLTKVLDAFLDYLLADELLSIEELNAATLHMLFKASNAGFSAGIEKSGDRSLAAGQALMQGDVKVIEAKKSRDSSRIKFQALIGAPVDLSDRLVMPSEFKFLPKDVQGLKKLILKNNPSIQASSMVLVGKKHEVSVAVSGFLPKVELEASLSRRMNDRSQRTIPGAYANKDLTYSKNAQVGIGLTMPIYDRGLTHANFRTVEQEVKLARLELEQSKRTALWEGVQQWNMLSASMVNRSLTFRAMLFYTQALMNAQKEYDAGVLPIVDFTRIQDSWINACRSWITQRFLVIKSSAAVGGYLGRITAKYLKLPVALFDPKKYYEQYASNWVGLGSNEEDNPLFDQDPLRRKK</sequence>
<dbReference type="SUPFAM" id="SSF56954">
    <property type="entry name" value="Outer membrane efflux proteins (OEP)"/>
    <property type="match status" value="1"/>
</dbReference>
<reference evidence="8 9" key="1">
    <citation type="journal article" date="2013" name="Genome Announc.">
        <title>Draft Genome Sequence of Holospora undulata Strain HU1, a Micronucleus-Specific Symbiont of the Ciliate Paramecium caudatum.</title>
        <authorList>
            <person name="Dohra H."/>
            <person name="Suzuki H."/>
            <person name="Suzuki T."/>
            <person name="Tanaka K."/>
            <person name="Fujishima M."/>
        </authorList>
    </citation>
    <scope>NUCLEOTIDE SEQUENCE [LARGE SCALE GENOMIC DNA]</scope>
    <source>
        <strain evidence="8 9">HU1</strain>
    </source>
</reference>
<keyword evidence="7" id="KW-0998">Cell outer membrane</keyword>
<evidence type="ECO:0000256" key="2">
    <source>
        <dbReference type="ARBA" id="ARBA00007613"/>
    </source>
</evidence>
<name>A0A061JGG0_9PROT</name>
<accession>A0A061JGG0</accession>
<keyword evidence="9" id="KW-1185">Reference proteome</keyword>
<comment type="caution">
    <text evidence="8">The sequence shown here is derived from an EMBL/GenBank/DDBJ whole genome shotgun (WGS) entry which is preliminary data.</text>
</comment>
<keyword evidence="6" id="KW-0472">Membrane</keyword>
<keyword evidence="5" id="KW-0812">Transmembrane</keyword>
<dbReference type="GO" id="GO:1990281">
    <property type="term" value="C:efflux pump complex"/>
    <property type="evidence" value="ECO:0007669"/>
    <property type="project" value="TreeGrafter"/>
</dbReference>
<dbReference type="GO" id="GO:0009279">
    <property type="term" value="C:cell outer membrane"/>
    <property type="evidence" value="ECO:0007669"/>
    <property type="project" value="UniProtKB-SubCell"/>
</dbReference>
<evidence type="ECO:0000256" key="7">
    <source>
        <dbReference type="ARBA" id="ARBA00023237"/>
    </source>
</evidence>
<evidence type="ECO:0000256" key="6">
    <source>
        <dbReference type="ARBA" id="ARBA00023136"/>
    </source>
</evidence>
<keyword evidence="3" id="KW-0813">Transport</keyword>
<comment type="subcellular location">
    <subcellularLocation>
        <location evidence="1">Cell outer membrane</location>
    </subcellularLocation>
</comment>
<dbReference type="Pfam" id="PF02321">
    <property type="entry name" value="OEP"/>
    <property type="match status" value="2"/>
</dbReference>
<protein>
    <submittedName>
        <fullName evidence="8">Outer membrane efflux protein BepC</fullName>
    </submittedName>
</protein>
<dbReference type="Gene3D" id="1.20.1600.10">
    <property type="entry name" value="Outer membrane efflux proteins (OEP)"/>
    <property type="match status" value="1"/>
</dbReference>
<dbReference type="InterPro" id="IPR051906">
    <property type="entry name" value="TolC-like"/>
</dbReference>
<gene>
    <name evidence="8" type="ORF">K737_300478</name>
</gene>
<dbReference type="PANTHER" id="PTHR30026">
    <property type="entry name" value="OUTER MEMBRANE PROTEIN TOLC"/>
    <property type="match status" value="1"/>
</dbReference>
<dbReference type="PANTHER" id="PTHR30026:SF20">
    <property type="entry name" value="OUTER MEMBRANE PROTEIN TOLC"/>
    <property type="match status" value="1"/>
</dbReference>
<dbReference type="Proteomes" id="UP000026922">
    <property type="component" value="Unassembled WGS sequence"/>
</dbReference>
<dbReference type="GO" id="GO:0015562">
    <property type="term" value="F:efflux transmembrane transporter activity"/>
    <property type="evidence" value="ECO:0007669"/>
    <property type="project" value="InterPro"/>
</dbReference>
<evidence type="ECO:0000256" key="3">
    <source>
        <dbReference type="ARBA" id="ARBA00022448"/>
    </source>
</evidence>
<evidence type="ECO:0000313" key="9">
    <source>
        <dbReference type="Proteomes" id="UP000026922"/>
    </source>
</evidence>
<dbReference type="InterPro" id="IPR003423">
    <property type="entry name" value="OMP_efflux"/>
</dbReference>
<evidence type="ECO:0000256" key="1">
    <source>
        <dbReference type="ARBA" id="ARBA00004442"/>
    </source>
</evidence>
<evidence type="ECO:0000313" key="8">
    <source>
        <dbReference type="EMBL" id="ETZ05090.1"/>
    </source>
</evidence>
<comment type="similarity">
    <text evidence="2">Belongs to the outer membrane factor (OMF) (TC 1.B.17) family.</text>
</comment>
<dbReference type="EMBL" id="ARPM03000115">
    <property type="protein sequence ID" value="ETZ05090.1"/>
    <property type="molecule type" value="Genomic_DNA"/>
</dbReference>
<evidence type="ECO:0000256" key="5">
    <source>
        <dbReference type="ARBA" id="ARBA00022692"/>
    </source>
</evidence>
<dbReference type="AlphaFoldDB" id="A0A061JGG0"/>
<keyword evidence="4" id="KW-1134">Transmembrane beta strand</keyword>
<proteinExistence type="inferred from homology"/>